<organism evidence="1 2">
    <name type="scientific">Cucumis melo var. makuwa</name>
    <name type="common">Oriental melon</name>
    <dbReference type="NCBI Taxonomy" id="1194695"/>
    <lineage>
        <taxon>Eukaryota</taxon>
        <taxon>Viridiplantae</taxon>
        <taxon>Streptophyta</taxon>
        <taxon>Embryophyta</taxon>
        <taxon>Tracheophyta</taxon>
        <taxon>Spermatophyta</taxon>
        <taxon>Magnoliopsida</taxon>
        <taxon>eudicotyledons</taxon>
        <taxon>Gunneridae</taxon>
        <taxon>Pentapetalae</taxon>
        <taxon>rosids</taxon>
        <taxon>fabids</taxon>
        <taxon>Cucurbitales</taxon>
        <taxon>Cucurbitaceae</taxon>
        <taxon>Benincaseae</taxon>
        <taxon>Cucumis</taxon>
    </lineage>
</organism>
<name>A0A5A7TJ01_CUCMM</name>
<protein>
    <submittedName>
        <fullName evidence="1">Ty3-gypsy retrotransposon protein</fullName>
    </submittedName>
</protein>
<comment type="caution">
    <text evidence="1">The sequence shown here is derived from an EMBL/GenBank/DDBJ whole genome shotgun (WGS) entry which is preliminary data.</text>
</comment>
<dbReference type="AlphaFoldDB" id="A0A5A7TJ01"/>
<sequence>MAPKKVASKSSVVSNAYMGPVTCNHSKEIIRNRIKESPLYDNSDSTASRSKRETNLDVMFVIMADVTAEATMAKMERKINFMMNVVKE</sequence>
<reference evidence="1 2" key="1">
    <citation type="submission" date="2019-08" db="EMBL/GenBank/DDBJ databases">
        <title>Draft genome sequences of two oriental melons (Cucumis melo L. var makuwa).</title>
        <authorList>
            <person name="Kwon S.-Y."/>
        </authorList>
    </citation>
    <scope>NUCLEOTIDE SEQUENCE [LARGE SCALE GENOMIC DNA]</scope>
    <source>
        <strain evidence="2">cv. SW 3</strain>
        <tissue evidence="1">Leaf</tissue>
    </source>
</reference>
<evidence type="ECO:0000313" key="2">
    <source>
        <dbReference type="Proteomes" id="UP000321393"/>
    </source>
</evidence>
<accession>A0A5A7TJ01</accession>
<evidence type="ECO:0000313" key="1">
    <source>
        <dbReference type="EMBL" id="KAA0041339.1"/>
    </source>
</evidence>
<dbReference type="EMBL" id="SSTE01016683">
    <property type="protein sequence ID" value="KAA0041339.1"/>
    <property type="molecule type" value="Genomic_DNA"/>
</dbReference>
<gene>
    <name evidence="1" type="ORF">E6C27_scaffold128G003480</name>
</gene>
<proteinExistence type="predicted"/>
<dbReference type="Proteomes" id="UP000321393">
    <property type="component" value="Unassembled WGS sequence"/>
</dbReference>